<protein>
    <submittedName>
        <fullName evidence="1">Uncharacterized protein</fullName>
    </submittedName>
</protein>
<gene>
    <name evidence="1" type="ORF">I7I53_08634</name>
</gene>
<evidence type="ECO:0000313" key="2">
    <source>
        <dbReference type="Proteomes" id="UP000663419"/>
    </source>
</evidence>
<accession>A0A8A1LIV1</accession>
<dbReference type="AlphaFoldDB" id="A0A8A1LIV1"/>
<name>A0A8A1LIV1_AJEC8</name>
<dbReference type="VEuPathDB" id="FungiDB:I7I53_08634"/>
<reference evidence="1" key="1">
    <citation type="submission" date="2021-01" db="EMBL/GenBank/DDBJ databases">
        <title>Chromosome-level genome assembly of a human fungal pathogen reveals clustering of transcriptionally co-regulated genes.</title>
        <authorList>
            <person name="Voorhies M."/>
            <person name="Cohen S."/>
            <person name="Shea T.P."/>
            <person name="Petrus S."/>
            <person name="Munoz J.F."/>
            <person name="Poplawski S."/>
            <person name="Goldman W.E."/>
            <person name="Michael T."/>
            <person name="Cuomo C.A."/>
            <person name="Sil A."/>
            <person name="Beyhan S."/>
        </authorList>
    </citation>
    <scope>NUCLEOTIDE SEQUENCE</scope>
    <source>
        <strain evidence="1">H88</strain>
    </source>
</reference>
<evidence type="ECO:0000313" key="1">
    <source>
        <dbReference type="EMBL" id="QSS52875.1"/>
    </source>
</evidence>
<organism evidence="1 2">
    <name type="scientific">Ajellomyces capsulatus (strain H88)</name>
    <name type="common">Darling's disease fungus</name>
    <name type="synonym">Histoplasma capsulatum</name>
    <dbReference type="NCBI Taxonomy" id="544711"/>
    <lineage>
        <taxon>Eukaryota</taxon>
        <taxon>Fungi</taxon>
        <taxon>Dikarya</taxon>
        <taxon>Ascomycota</taxon>
        <taxon>Pezizomycotina</taxon>
        <taxon>Eurotiomycetes</taxon>
        <taxon>Eurotiomycetidae</taxon>
        <taxon>Onygenales</taxon>
        <taxon>Ajellomycetaceae</taxon>
        <taxon>Histoplasma</taxon>
    </lineage>
</organism>
<dbReference type="Proteomes" id="UP000663419">
    <property type="component" value="Chromosome 2"/>
</dbReference>
<sequence length="98" mass="10967">MLEITTPIAILDADMRGTRRIKINLAINYHIYSGIAEAGLHRKRAQLSSIFELMICKYISQLSGRSREGEIRKTISNSILTPANSPLQLPLLLLAFSQ</sequence>
<dbReference type="EMBL" id="CP069103">
    <property type="protein sequence ID" value="QSS52875.1"/>
    <property type="molecule type" value="Genomic_DNA"/>
</dbReference>
<proteinExistence type="predicted"/>